<dbReference type="EMBL" id="CDMY01000698">
    <property type="protein sequence ID" value="CEM30584.1"/>
    <property type="molecule type" value="Genomic_DNA"/>
</dbReference>
<dbReference type="GO" id="GO:0005385">
    <property type="term" value="F:zinc ion transmembrane transporter activity"/>
    <property type="evidence" value="ECO:0007669"/>
    <property type="project" value="TreeGrafter"/>
</dbReference>
<dbReference type="VEuPathDB" id="CryptoDB:Vbra_18154"/>
<dbReference type="AlphaFoldDB" id="A0A0G4GKN0"/>
<evidence type="ECO:0000256" key="4">
    <source>
        <dbReference type="ARBA" id="ARBA00023136"/>
    </source>
</evidence>
<dbReference type="PANTHER" id="PTHR11040">
    <property type="entry name" value="ZINC/IRON TRANSPORTER"/>
    <property type="match status" value="1"/>
</dbReference>
<accession>A0A0G4GKN0</accession>
<evidence type="ECO:0000256" key="2">
    <source>
        <dbReference type="ARBA" id="ARBA00022692"/>
    </source>
</evidence>
<evidence type="ECO:0000256" key="5">
    <source>
        <dbReference type="SAM" id="MobiDB-lite"/>
    </source>
</evidence>
<evidence type="ECO:0000256" key="1">
    <source>
        <dbReference type="ARBA" id="ARBA00004141"/>
    </source>
</evidence>
<dbReference type="PANTHER" id="PTHR11040:SF205">
    <property type="entry name" value="ZINC TRANSPORTER ZUPT"/>
    <property type="match status" value="1"/>
</dbReference>
<comment type="subcellular location">
    <subcellularLocation>
        <location evidence="1">Membrane</location>
        <topology evidence="1">Multi-pass membrane protein</topology>
    </subcellularLocation>
</comment>
<dbReference type="PhylomeDB" id="A0A0G4GKN0"/>
<keyword evidence="2 6" id="KW-0812">Transmembrane</keyword>
<dbReference type="GO" id="GO:0016020">
    <property type="term" value="C:membrane"/>
    <property type="evidence" value="ECO:0007669"/>
    <property type="project" value="UniProtKB-SubCell"/>
</dbReference>
<evidence type="ECO:0000313" key="8">
    <source>
        <dbReference type="Proteomes" id="UP000041254"/>
    </source>
</evidence>
<evidence type="ECO:0000256" key="6">
    <source>
        <dbReference type="SAM" id="Phobius"/>
    </source>
</evidence>
<sequence length="363" mass="38631">MATDDRSYLQNEVFAFILTIIAGAATALGSALSFCLPQYNKKVFSVCLSLSAGVMIYVSFLEIFQKSADEFGALHEEGTAYAYATLCFFGGMLIAAALDRLIERVFKWHGPVEPYILNREQQPDQGKADPASRQEAITGAGKPDPASIQGIACEAKPMTVALAMGVVDGASKDKGDGEGRDLDDKAVTDVSKDDATSEQPVEKQWDADRFRLQNLGIFSGCALALHNFPEGIATFASALADPIFGIGVAVAIAIHNVPEGIAVSVPIYYATGSKCKAFWWSVLCGVAEPVGGLLAWVVLANAMTPSAFAILFGLVGGIMIHICFKKLIPTSLRYDPRDVLSSDIVLVGMAVMALSLVLLAFFG</sequence>
<dbReference type="OMA" id="RESMHQF"/>
<feature type="transmembrane region" description="Helical" evidence="6">
    <location>
        <begin position="43"/>
        <end position="60"/>
    </location>
</feature>
<name>A0A0G4GKN0_VITBC</name>
<evidence type="ECO:0008006" key="9">
    <source>
        <dbReference type="Google" id="ProtNLM"/>
    </source>
</evidence>
<feature type="region of interest" description="Disordered" evidence="5">
    <location>
        <begin position="172"/>
        <end position="202"/>
    </location>
</feature>
<feature type="transmembrane region" description="Helical" evidence="6">
    <location>
        <begin position="277"/>
        <end position="299"/>
    </location>
</feature>
<dbReference type="OrthoDB" id="262547at2759"/>
<protein>
    <recommendedName>
        <fullName evidence="9">Zinc transporter ZupT</fullName>
    </recommendedName>
</protein>
<evidence type="ECO:0000313" key="7">
    <source>
        <dbReference type="EMBL" id="CEM30584.1"/>
    </source>
</evidence>
<dbReference type="InterPro" id="IPR003689">
    <property type="entry name" value="ZIP"/>
</dbReference>
<feature type="transmembrane region" description="Helical" evidence="6">
    <location>
        <begin position="13"/>
        <end position="36"/>
    </location>
</feature>
<feature type="transmembrane region" description="Helical" evidence="6">
    <location>
        <begin position="80"/>
        <end position="98"/>
    </location>
</feature>
<keyword evidence="8" id="KW-1185">Reference proteome</keyword>
<organism evidence="7 8">
    <name type="scientific">Vitrella brassicaformis (strain CCMP3155)</name>
    <dbReference type="NCBI Taxonomy" id="1169540"/>
    <lineage>
        <taxon>Eukaryota</taxon>
        <taxon>Sar</taxon>
        <taxon>Alveolata</taxon>
        <taxon>Colpodellida</taxon>
        <taxon>Vitrellaceae</taxon>
        <taxon>Vitrella</taxon>
    </lineage>
</organism>
<gene>
    <name evidence="7" type="ORF">Vbra_18154</name>
</gene>
<proteinExistence type="predicted"/>
<keyword evidence="4 6" id="KW-0472">Membrane</keyword>
<feature type="transmembrane region" description="Helical" evidence="6">
    <location>
        <begin position="344"/>
        <end position="362"/>
    </location>
</feature>
<reference evidence="7 8" key="1">
    <citation type="submission" date="2014-11" db="EMBL/GenBank/DDBJ databases">
        <authorList>
            <person name="Zhu J."/>
            <person name="Qi W."/>
            <person name="Song R."/>
        </authorList>
    </citation>
    <scope>NUCLEOTIDE SEQUENCE [LARGE SCALE GENOMIC DNA]</scope>
</reference>
<dbReference type="Proteomes" id="UP000041254">
    <property type="component" value="Unassembled WGS sequence"/>
</dbReference>
<feature type="transmembrane region" description="Helical" evidence="6">
    <location>
        <begin position="305"/>
        <end position="324"/>
    </location>
</feature>
<feature type="region of interest" description="Disordered" evidence="5">
    <location>
        <begin position="118"/>
        <end position="145"/>
    </location>
</feature>
<evidence type="ECO:0000256" key="3">
    <source>
        <dbReference type="ARBA" id="ARBA00022989"/>
    </source>
</evidence>
<dbReference type="InParanoid" id="A0A0G4GKN0"/>
<keyword evidence="3 6" id="KW-1133">Transmembrane helix</keyword>
<dbReference type="Pfam" id="PF02535">
    <property type="entry name" value="Zip"/>
    <property type="match status" value="1"/>
</dbReference>